<proteinExistence type="predicted"/>
<evidence type="ECO:0000313" key="1">
    <source>
        <dbReference type="EMBL" id="OJX61198.1"/>
    </source>
</evidence>
<sequence>MDVMRMGSGAVLAPTTTLTTVLRFPGGKRCAPVREGGSAAMACLIGLVILLGLSIPLRAQERPVIVANDVRSEFISDNANPEFVIRGLKIAGPFDSIDVVVHPSAIRSQSTLQRYKPVLRGVTHDGDGAVLIAMKLTGKDLPLPDSVRGAVILSVRALLRLPTGPYVTSTQRLTVPIANEPLPKGVILTHAMKVEPITDQNDPEIVVRGLTLRSPKADSVDGLPDIRPMDYGVEASVSSASIRDMQTNTTFGASVIDVKNTGGQEYQVRLKLTGGRFPLSRGQVKGTIQLDVKAVTRSRGQRSMRSKIVPISVSN</sequence>
<protein>
    <submittedName>
        <fullName evidence="1">Uncharacterized protein</fullName>
    </submittedName>
</protein>
<dbReference type="Proteomes" id="UP000184233">
    <property type="component" value="Unassembled WGS sequence"/>
</dbReference>
<accession>A0A1M3L6K0</accession>
<comment type="caution">
    <text evidence="1">The sequence shown here is derived from an EMBL/GenBank/DDBJ whole genome shotgun (WGS) entry which is preliminary data.</text>
</comment>
<dbReference type="AlphaFoldDB" id="A0A1M3L6K0"/>
<organism evidence="1 2">
    <name type="scientific">Candidatus Kapaibacterium thiocyanatum</name>
    <dbReference type="NCBI Taxonomy" id="1895771"/>
    <lineage>
        <taxon>Bacteria</taxon>
        <taxon>Pseudomonadati</taxon>
        <taxon>Candidatus Kapaibacteriota</taxon>
        <taxon>Candidatus Kapaibacteriia</taxon>
        <taxon>Candidatus Kapaibacteriales</taxon>
        <taxon>Candidatus Kapaibacteriaceae</taxon>
        <taxon>Candidatus Kapaibacterium</taxon>
    </lineage>
</organism>
<name>A0A1M3L6K0_9BACT</name>
<gene>
    <name evidence="1" type="ORF">BGO89_01005</name>
</gene>
<evidence type="ECO:0000313" key="2">
    <source>
        <dbReference type="Proteomes" id="UP000184233"/>
    </source>
</evidence>
<dbReference type="EMBL" id="MKVH01000002">
    <property type="protein sequence ID" value="OJX61198.1"/>
    <property type="molecule type" value="Genomic_DNA"/>
</dbReference>
<reference evidence="1 2" key="1">
    <citation type="submission" date="2016-09" db="EMBL/GenBank/DDBJ databases">
        <title>Genome-resolved meta-omics ties microbial dynamics to process performance in biotechnology for thiocyanate degradation.</title>
        <authorList>
            <person name="Kantor R.S."/>
            <person name="Huddy R.J."/>
            <person name="Iyer R."/>
            <person name="Thomas B.C."/>
            <person name="Brown C.T."/>
            <person name="Anantharaman K."/>
            <person name="Tringe S."/>
            <person name="Hettich R.L."/>
            <person name="Harrison S.T."/>
            <person name="Banfield J.F."/>
        </authorList>
    </citation>
    <scope>NUCLEOTIDE SEQUENCE [LARGE SCALE GENOMIC DNA]</scope>
    <source>
        <strain evidence="1">59-99</strain>
    </source>
</reference>